<gene>
    <name evidence="8" type="ORF">IAA63_06505</name>
</gene>
<dbReference type="SUPFAM" id="SSF51445">
    <property type="entry name" value="(Trans)glycosidases"/>
    <property type="match status" value="1"/>
</dbReference>
<dbReference type="PANTHER" id="PTHR46323:SF2">
    <property type="entry name" value="BETA-GALACTOSIDASE"/>
    <property type="match status" value="1"/>
</dbReference>
<dbReference type="InterPro" id="IPR004199">
    <property type="entry name" value="B-gal_small/dom_5"/>
</dbReference>
<reference evidence="8" key="2">
    <citation type="journal article" date="2021" name="PeerJ">
        <title>Extensive microbial diversity within the chicken gut microbiome revealed by metagenomics and culture.</title>
        <authorList>
            <person name="Gilroy R."/>
            <person name="Ravi A."/>
            <person name="Getino M."/>
            <person name="Pursley I."/>
            <person name="Horton D.L."/>
            <person name="Alikhan N.F."/>
            <person name="Baker D."/>
            <person name="Gharbi K."/>
            <person name="Hall N."/>
            <person name="Watson M."/>
            <person name="Adriaenssens E.M."/>
            <person name="Foster-Nyarko E."/>
            <person name="Jarju S."/>
            <person name="Secka A."/>
            <person name="Antonio M."/>
            <person name="Oren A."/>
            <person name="Chaudhuri R.R."/>
            <person name="La Ragione R."/>
            <person name="Hildebrand F."/>
            <person name="Pallen M.J."/>
        </authorList>
    </citation>
    <scope>NUCLEOTIDE SEQUENCE</scope>
    <source>
        <strain evidence="8">ChiBcec2-4451</strain>
    </source>
</reference>
<dbReference type="Pfam" id="PF02929">
    <property type="entry name" value="Bgal_small_N"/>
    <property type="match status" value="1"/>
</dbReference>
<dbReference type="AlphaFoldDB" id="A0A9D1T629"/>
<evidence type="ECO:0000256" key="6">
    <source>
        <dbReference type="ARBA" id="ARBA00032230"/>
    </source>
</evidence>
<dbReference type="SUPFAM" id="SSF49303">
    <property type="entry name" value="beta-Galactosidase/glucuronidase domain"/>
    <property type="match status" value="2"/>
</dbReference>
<evidence type="ECO:0000256" key="2">
    <source>
        <dbReference type="ARBA" id="ARBA00007401"/>
    </source>
</evidence>
<evidence type="ECO:0000259" key="7">
    <source>
        <dbReference type="SMART" id="SM01038"/>
    </source>
</evidence>
<dbReference type="GO" id="GO:0009341">
    <property type="term" value="C:beta-galactosidase complex"/>
    <property type="evidence" value="ECO:0007669"/>
    <property type="project" value="InterPro"/>
</dbReference>
<evidence type="ECO:0000256" key="5">
    <source>
        <dbReference type="ARBA" id="ARBA00023295"/>
    </source>
</evidence>
<comment type="catalytic activity">
    <reaction evidence="1">
        <text>Hydrolysis of terminal non-reducing beta-D-galactose residues in beta-D-galactosides.</text>
        <dbReference type="EC" id="3.2.1.23"/>
    </reaction>
</comment>
<reference evidence="8" key="1">
    <citation type="submission" date="2020-10" db="EMBL/GenBank/DDBJ databases">
        <authorList>
            <person name="Gilroy R."/>
        </authorList>
    </citation>
    <scope>NUCLEOTIDE SEQUENCE</scope>
    <source>
        <strain evidence="8">ChiBcec2-4451</strain>
    </source>
</reference>
<dbReference type="Pfam" id="PF00703">
    <property type="entry name" value="Glyco_hydro_2"/>
    <property type="match status" value="1"/>
</dbReference>
<dbReference type="InterPro" id="IPR036156">
    <property type="entry name" value="Beta-gal/glucu_dom_sf"/>
</dbReference>
<dbReference type="Gene3D" id="2.60.40.10">
    <property type="entry name" value="Immunoglobulins"/>
    <property type="match status" value="2"/>
</dbReference>
<dbReference type="Gene3D" id="2.70.98.10">
    <property type="match status" value="1"/>
</dbReference>
<dbReference type="InterPro" id="IPR006104">
    <property type="entry name" value="Glyco_hydro_2_N"/>
</dbReference>
<dbReference type="SUPFAM" id="SSF49785">
    <property type="entry name" value="Galactose-binding domain-like"/>
    <property type="match status" value="1"/>
</dbReference>
<dbReference type="PANTHER" id="PTHR46323">
    <property type="entry name" value="BETA-GALACTOSIDASE"/>
    <property type="match status" value="1"/>
</dbReference>
<dbReference type="Pfam" id="PF02837">
    <property type="entry name" value="Glyco_hydro_2_N"/>
    <property type="match status" value="1"/>
</dbReference>
<dbReference type="InterPro" id="IPR017853">
    <property type="entry name" value="GH"/>
</dbReference>
<dbReference type="InterPro" id="IPR006103">
    <property type="entry name" value="Glyco_hydro_2_cat"/>
</dbReference>
<dbReference type="GO" id="GO:0005990">
    <property type="term" value="P:lactose catabolic process"/>
    <property type="evidence" value="ECO:0007669"/>
    <property type="project" value="TreeGrafter"/>
</dbReference>
<dbReference type="InterPro" id="IPR006101">
    <property type="entry name" value="Glyco_hydro_2"/>
</dbReference>
<dbReference type="Pfam" id="PF16353">
    <property type="entry name" value="LacZ_4"/>
    <property type="match status" value="1"/>
</dbReference>
<dbReference type="InterPro" id="IPR014718">
    <property type="entry name" value="GH-type_carb-bd"/>
</dbReference>
<dbReference type="Gene3D" id="2.60.120.260">
    <property type="entry name" value="Galactose-binding domain-like"/>
    <property type="match status" value="1"/>
</dbReference>
<comment type="similarity">
    <text evidence="2">Belongs to the glycosyl hydrolase 2 family.</text>
</comment>
<dbReference type="Pfam" id="PF02836">
    <property type="entry name" value="Glyco_hydro_2_C"/>
    <property type="match status" value="1"/>
</dbReference>
<keyword evidence="5" id="KW-0326">Glycosidase</keyword>
<evidence type="ECO:0000256" key="1">
    <source>
        <dbReference type="ARBA" id="ARBA00001412"/>
    </source>
</evidence>
<dbReference type="SMART" id="SM01038">
    <property type="entry name" value="Bgal_small_N"/>
    <property type="match status" value="1"/>
</dbReference>
<sequence>MRLPNYFQDPQTLHVKTEPLRAYYIPCGSQEEAMEADMLTTSRAITLNGDDWSFRYYDSYHDIPEGCTAADACTCGSDTISVPSCWQILGYDGNQYTNTRFPIPFDPPYVPDENPAGVYVKEFTLDARSAAQKVYLNFDGVDSCYYLWVNGSFAGYSQISHSGSEFDITEYVHEGSNRLTVIVLKWCDGTYLEDQDKLRFSGIFRDVYLLIRPHNHIRDYFVHTDVAEDLSGARVWADIDCQGDVAVKARLYTPCGQLLGETEMADGKISFQVDTPDLWNPEHPALYTLILETAEETIGQKVGIRRIDIRGNVIYMNGVNFKIKGTNRHDSDPYTGAAISRQQLMKDLKLMKEHNINGIRTSHYPNAPWATQLYDQYGFYVMDEADLESHGCENIYGGGIRRGDNQEIQYERTYGLLMRDPSYEKAVVDRIQHLVHRDKNCASVFSWSMGNESAYGPNMEKAAAWIKSYDPDRVLNYENSIWQMMDSDYVNDLTNIDVYSRMYAPIEFVDFYCSQEGKKPFIQVEYSHAMGNGPGDLEEYFERMYKYDGYIGGYVWEWCDHSVYMGKTIDGRDKFYYGGDWNEEIHDGNFCMDGLVYPDRRPHTGLLEHKNVARPIRASLVNAETGIVCLDNKMDFTNIRDRYQIAYEIVTDGEVTASGVLSDVDCPAKTAVEVQIPEKLPKAGNTFLHLHYIQKDADLLTPAGYEAGHDQLTVSRDADAARAAVAKSAGCGLSADTGAQVTVEDLENQLVVCGQGFRYVFDKWKGTFSALVKDGSSLIEKPIELNVWRAPMDNDRRVREEWEAAGYDRARIKVYETSWEVSDNQAVITSRYSLYAVYLQRIVTGTLTWTVSGSGAVTVKVDGERSPIPMNFARTPLPMMPFLPRFGLRLFLPSCYDQVTYFGYGPQESYPDKHRDAYVDLFTSSVEKLHEDYLRPQENGSHWGCTALAAGTRDGRHLLVSGQEFSFNASVYTQEELTEKAHSFELEKSPYTVLCLDGYISGCGSNSCGPRLLEKYQVNDEKLSMTFTLEF</sequence>
<dbReference type="InterPro" id="IPR006102">
    <property type="entry name" value="Ig-like_GH2"/>
</dbReference>
<dbReference type="InterPro" id="IPR032312">
    <property type="entry name" value="LacZ_4"/>
</dbReference>
<feature type="domain" description="Beta galactosidase small chain/" evidence="7">
    <location>
        <begin position="751"/>
        <end position="1030"/>
    </location>
</feature>
<dbReference type="InterPro" id="IPR013783">
    <property type="entry name" value="Ig-like_fold"/>
</dbReference>
<dbReference type="Gene3D" id="3.20.20.80">
    <property type="entry name" value="Glycosidases"/>
    <property type="match status" value="1"/>
</dbReference>
<evidence type="ECO:0000313" key="9">
    <source>
        <dbReference type="Proteomes" id="UP000886723"/>
    </source>
</evidence>
<name>A0A9D1T629_9FIRM</name>
<evidence type="ECO:0000256" key="3">
    <source>
        <dbReference type="ARBA" id="ARBA00012756"/>
    </source>
</evidence>
<dbReference type="GO" id="GO:0004565">
    <property type="term" value="F:beta-galactosidase activity"/>
    <property type="evidence" value="ECO:0007669"/>
    <property type="project" value="UniProtKB-EC"/>
</dbReference>
<comment type="caution">
    <text evidence="8">The sequence shown here is derived from an EMBL/GenBank/DDBJ whole genome shotgun (WGS) entry which is preliminary data.</text>
</comment>
<dbReference type="InterPro" id="IPR050347">
    <property type="entry name" value="Bact_Beta-galactosidase"/>
</dbReference>
<proteinExistence type="inferred from homology"/>
<keyword evidence="4" id="KW-0378">Hydrolase</keyword>
<accession>A0A9D1T629</accession>
<dbReference type="Proteomes" id="UP000886723">
    <property type="component" value="Unassembled WGS sequence"/>
</dbReference>
<dbReference type="PRINTS" id="PR00132">
    <property type="entry name" value="GLHYDRLASE2"/>
</dbReference>
<organism evidence="8 9">
    <name type="scientific">Candidatus Pullilachnospira stercoravium</name>
    <dbReference type="NCBI Taxonomy" id="2840913"/>
    <lineage>
        <taxon>Bacteria</taxon>
        <taxon>Bacillati</taxon>
        <taxon>Bacillota</taxon>
        <taxon>Clostridia</taxon>
        <taxon>Lachnospirales</taxon>
        <taxon>Lachnospiraceae</taxon>
        <taxon>Lachnospiraceae incertae sedis</taxon>
        <taxon>Candidatus Pullilachnospira</taxon>
    </lineage>
</organism>
<evidence type="ECO:0000256" key="4">
    <source>
        <dbReference type="ARBA" id="ARBA00022801"/>
    </source>
</evidence>
<dbReference type="EMBL" id="DVON01000143">
    <property type="protein sequence ID" value="HIV12776.1"/>
    <property type="molecule type" value="Genomic_DNA"/>
</dbReference>
<dbReference type="GO" id="GO:0030246">
    <property type="term" value="F:carbohydrate binding"/>
    <property type="evidence" value="ECO:0007669"/>
    <property type="project" value="InterPro"/>
</dbReference>
<evidence type="ECO:0000313" key="8">
    <source>
        <dbReference type="EMBL" id="HIV12776.1"/>
    </source>
</evidence>
<dbReference type="InterPro" id="IPR008979">
    <property type="entry name" value="Galactose-bd-like_sf"/>
</dbReference>
<dbReference type="InterPro" id="IPR011013">
    <property type="entry name" value="Gal_mutarotase_sf_dom"/>
</dbReference>
<protein>
    <recommendedName>
        <fullName evidence="3">beta-galactosidase</fullName>
        <ecNumber evidence="3">3.2.1.23</ecNumber>
    </recommendedName>
    <alternativeName>
        <fullName evidence="6">Lactase</fullName>
    </alternativeName>
</protein>
<dbReference type="SUPFAM" id="SSF74650">
    <property type="entry name" value="Galactose mutarotase-like"/>
    <property type="match status" value="1"/>
</dbReference>
<dbReference type="EC" id="3.2.1.23" evidence="3"/>